<dbReference type="InterPro" id="IPR001245">
    <property type="entry name" value="Ser-Thr/Tyr_kinase_cat_dom"/>
</dbReference>
<keyword evidence="3" id="KW-0134">Cell wall</keyword>
<feature type="chain" id="PRO_5022665394" evidence="16">
    <location>
        <begin position="19"/>
        <end position="1014"/>
    </location>
</feature>
<evidence type="ECO:0000256" key="11">
    <source>
        <dbReference type="ARBA" id="ARBA00022989"/>
    </source>
</evidence>
<feature type="compositionally biased region" description="Low complexity" evidence="15">
    <location>
        <begin position="632"/>
        <end position="642"/>
    </location>
</feature>
<keyword evidence="12" id="KW-0472">Membrane</keyword>
<feature type="region of interest" description="Disordered" evidence="15">
    <location>
        <begin position="603"/>
        <end position="704"/>
    </location>
</feature>
<dbReference type="InParanoid" id="A0A5E4GLK7"/>
<dbReference type="InterPro" id="IPR001611">
    <property type="entry name" value="Leu-rich_rpt"/>
</dbReference>
<keyword evidence="6" id="KW-0812">Transmembrane</keyword>
<dbReference type="Pfam" id="PF07714">
    <property type="entry name" value="PK_Tyr_Ser-Thr"/>
    <property type="match status" value="1"/>
</dbReference>
<keyword evidence="7 16" id="KW-0732">Signal</keyword>
<evidence type="ECO:0000256" key="4">
    <source>
        <dbReference type="ARBA" id="ARBA00022553"/>
    </source>
</evidence>
<keyword evidence="11" id="KW-1133">Transmembrane helix</keyword>
<dbReference type="EMBL" id="CABIKO010001045">
    <property type="protein sequence ID" value="VVA40684.1"/>
    <property type="molecule type" value="Genomic_DNA"/>
</dbReference>
<dbReference type="Gene3D" id="3.80.10.10">
    <property type="entry name" value="Ribonuclease Inhibitor"/>
    <property type="match status" value="3"/>
</dbReference>
<keyword evidence="4" id="KW-0597">Phosphoprotein</keyword>
<dbReference type="Gene3D" id="1.10.510.10">
    <property type="entry name" value="Transferase(Phosphotransferase) domain 1"/>
    <property type="match status" value="1"/>
</dbReference>
<reference evidence="19" key="1">
    <citation type="journal article" date="2020" name="Plant J.">
        <title>Transposons played a major role in the diversification between the closely related almond and peach genomes: results from the almond genome sequence.</title>
        <authorList>
            <person name="Alioto T."/>
            <person name="Alexiou K.G."/>
            <person name="Bardil A."/>
            <person name="Barteri F."/>
            <person name="Castanera R."/>
            <person name="Cruz F."/>
            <person name="Dhingra A."/>
            <person name="Duval H."/>
            <person name="Fernandez I Marti A."/>
            <person name="Frias L."/>
            <person name="Galan B."/>
            <person name="Garcia J.L."/>
            <person name="Howad W."/>
            <person name="Gomez-Garrido J."/>
            <person name="Gut M."/>
            <person name="Julca I."/>
            <person name="Morata J."/>
            <person name="Puigdomenech P."/>
            <person name="Ribeca P."/>
            <person name="Rubio Cabetas M.J."/>
            <person name="Vlasova A."/>
            <person name="Wirthensohn M."/>
            <person name="Garcia-Mas J."/>
            <person name="Gabaldon T."/>
            <person name="Casacuberta J.M."/>
            <person name="Arus P."/>
        </authorList>
    </citation>
    <scope>NUCLEOTIDE SEQUENCE [LARGE SCALE GENOMIC DNA]</scope>
    <source>
        <strain evidence="19">cv. Texas</strain>
    </source>
</reference>
<dbReference type="SUPFAM" id="SSF56112">
    <property type="entry name" value="Protein kinase-like (PK-like)"/>
    <property type="match status" value="1"/>
</dbReference>
<proteinExistence type="inferred from homology"/>
<evidence type="ECO:0000256" key="14">
    <source>
        <dbReference type="ARBA" id="ARBA00038043"/>
    </source>
</evidence>
<dbReference type="PROSITE" id="PS50011">
    <property type="entry name" value="PROTEIN_KINASE_DOM"/>
    <property type="match status" value="1"/>
</dbReference>
<dbReference type="Pfam" id="PF08263">
    <property type="entry name" value="LRRNT_2"/>
    <property type="match status" value="1"/>
</dbReference>
<evidence type="ECO:0000256" key="7">
    <source>
        <dbReference type="ARBA" id="ARBA00022729"/>
    </source>
</evidence>
<evidence type="ECO:0000256" key="13">
    <source>
        <dbReference type="ARBA" id="ARBA00023170"/>
    </source>
</evidence>
<organism evidence="18 19">
    <name type="scientific">Prunus dulcis</name>
    <name type="common">Almond</name>
    <name type="synonym">Amygdalus dulcis</name>
    <dbReference type="NCBI Taxonomy" id="3755"/>
    <lineage>
        <taxon>Eukaryota</taxon>
        <taxon>Viridiplantae</taxon>
        <taxon>Streptophyta</taxon>
        <taxon>Embryophyta</taxon>
        <taxon>Tracheophyta</taxon>
        <taxon>Spermatophyta</taxon>
        <taxon>Magnoliopsida</taxon>
        <taxon>eudicotyledons</taxon>
        <taxon>Gunneridae</taxon>
        <taxon>Pentapetalae</taxon>
        <taxon>rosids</taxon>
        <taxon>fabids</taxon>
        <taxon>Rosales</taxon>
        <taxon>Rosaceae</taxon>
        <taxon>Amygdaloideae</taxon>
        <taxon>Amygdaleae</taxon>
        <taxon>Prunus</taxon>
    </lineage>
</organism>
<evidence type="ECO:0000256" key="5">
    <source>
        <dbReference type="ARBA" id="ARBA00022614"/>
    </source>
</evidence>
<evidence type="ECO:0000256" key="1">
    <source>
        <dbReference type="ARBA" id="ARBA00004167"/>
    </source>
</evidence>
<dbReference type="Gene3D" id="3.30.200.20">
    <property type="entry name" value="Phosphorylase Kinase, domain 1"/>
    <property type="match status" value="1"/>
</dbReference>
<feature type="compositionally biased region" description="Low complexity" evidence="15">
    <location>
        <begin position="680"/>
        <end position="690"/>
    </location>
</feature>
<dbReference type="FunCoup" id="A0A5E4GLK7">
    <property type="interactions" value="173"/>
</dbReference>
<dbReference type="Proteomes" id="UP000327085">
    <property type="component" value="Chromosome 6"/>
</dbReference>
<dbReference type="GO" id="GO:0099402">
    <property type="term" value="P:plant organ development"/>
    <property type="evidence" value="ECO:0007669"/>
    <property type="project" value="UniProtKB-ARBA"/>
</dbReference>
<evidence type="ECO:0000313" key="19">
    <source>
        <dbReference type="Proteomes" id="UP000327085"/>
    </source>
</evidence>
<evidence type="ECO:0000256" key="2">
    <source>
        <dbReference type="ARBA" id="ARBA00004191"/>
    </source>
</evidence>
<dbReference type="InterPro" id="IPR000719">
    <property type="entry name" value="Prot_kinase_dom"/>
</dbReference>
<comment type="similarity">
    <text evidence="14">Belongs to the polygalacturonase-inhibiting protein family.</text>
</comment>
<dbReference type="GO" id="GO:0004672">
    <property type="term" value="F:protein kinase activity"/>
    <property type="evidence" value="ECO:0007669"/>
    <property type="project" value="InterPro"/>
</dbReference>
<dbReference type="FunFam" id="3.80.10.10:FF:000095">
    <property type="entry name" value="LRR receptor-like serine/threonine-protein kinase GSO1"/>
    <property type="match status" value="1"/>
</dbReference>
<keyword evidence="8" id="KW-0677">Repeat</keyword>
<dbReference type="SMART" id="SM00369">
    <property type="entry name" value="LRR_TYP"/>
    <property type="match status" value="4"/>
</dbReference>
<evidence type="ECO:0000256" key="9">
    <source>
        <dbReference type="ARBA" id="ARBA00022741"/>
    </source>
</evidence>
<evidence type="ECO:0000256" key="8">
    <source>
        <dbReference type="ARBA" id="ARBA00022737"/>
    </source>
</evidence>
<keyword evidence="10" id="KW-0067">ATP-binding</keyword>
<keyword evidence="9" id="KW-0547">Nucleotide-binding</keyword>
<feature type="signal peptide" evidence="16">
    <location>
        <begin position="1"/>
        <end position="18"/>
    </location>
</feature>
<evidence type="ECO:0000256" key="15">
    <source>
        <dbReference type="SAM" id="MobiDB-lite"/>
    </source>
</evidence>
<dbReference type="OMA" id="SWGNYVE"/>
<dbReference type="SUPFAM" id="SSF52058">
    <property type="entry name" value="L domain-like"/>
    <property type="match status" value="1"/>
</dbReference>
<keyword evidence="5" id="KW-0433">Leucine-rich repeat</keyword>
<dbReference type="FunFam" id="3.30.200.20:FF:000486">
    <property type="entry name" value="Leucine-rich repeat receptor-like protein kinase"/>
    <property type="match status" value="1"/>
</dbReference>
<evidence type="ECO:0000256" key="12">
    <source>
        <dbReference type="ARBA" id="ARBA00023136"/>
    </source>
</evidence>
<dbReference type="GO" id="GO:0005524">
    <property type="term" value="F:ATP binding"/>
    <property type="evidence" value="ECO:0007669"/>
    <property type="project" value="UniProtKB-KW"/>
</dbReference>
<dbReference type="GO" id="GO:0009653">
    <property type="term" value="P:anatomical structure morphogenesis"/>
    <property type="evidence" value="ECO:0007669"/>
    <property type="project" value="UniProtKB-ARBA"/>
</dbReference>
<evidence type="ECO:0000256" key="10">
    <source>
        <dbReference type="ARBA" id="ARBA00022840"/>
    </source>
</evidence>
<accession>A0A5E4GLK7</accession>
<dbReference type="InterPro" id="IPR011009">
    <property type="entry name" value="Kinase-like_dom_sf"/>
</dbReference>
<dbReference type="AlphaFoldDB" id="A0A5E4GLK7"/>
<dbReference type="Gramene" id="VVA40684">
    <property type="protein sequence ID" value="VVA40684"/>
    <property type="gene ID" value="Prudul26B027648"/>
</dbReference>
<keyword evidence="3" id="KW-0964">Secreted</keyword>
<evidence type="ECO:0000313" key="18">
    <source>
        <dbReference type="EMBL" id="VVA40684.1"/>
    </source>
</evidence>
<evidence type="ECO:0000256" key="3">
    <source>
        <dbReference type="ARBA" id="ARBA00022512"/>
    </source>
</evidence>
<evidence type="ECO:0000259" key="17">
    <source>
        <dbReference type="PROSITE" id="PS50011"/>
    </source>
</evidence>
<gene>
    <name evidence="18" type="ORF">ALMOND_2B027648</name>
</gene>
<name>A0A5E4GLK7_PRUDU</name>
<evidence type="ECO:0000256" key="16">
    <source>
        <dbReference type="SAM" id="SignalP"/>
    </source>
</evidence>
<dbReference type="PANTHER" id="PTHR48003:SF3">
    <property type="entry name" value="LEUCINE-RICH REPEAT PROTEIN KINASE FAMILY PROTEIN"/>
    <property type="match status" value="1"/>
</dbReference>
<dbReference type="InterPro" id="IPR053059">
    <property type="entry name" value="Inactive_SerThr-Kinase_ABA"/>
</dbReference>
<evidence type="ECO:0000256" key="6">
    <source>
        <dbReference type="ARBA" id="ARBA00022692"/>
    </source>
</evidence>
<dbReference type="FunFam" id="3.80.10.10:FF:000400">
    <property type="entry name" value="Nuclear pore complex protein NUP107"/>
    <property type="match status" value="1"/>
</dbReference>
<dbReference type="FunFam" id="1.10.510.10:FF:000480">
    <property type="entry name" value="Pollen receptor-like kinase 1"/>
    <property type="match status" value="1"/>
</dbReference>
<dbReference type="InterPro" id="IPR032675">
    <property type="entry name" value="LRR_dom_sf"/>
</dbReference>
<dbReference type="SUPFAM" id="SSF52047">
    <property type="entry name" value="RNI-like"/>
    <property type="match status" value="1"/>
</dbReference>
<protein>
    <submittedName>
        <fullName evidence="18">PREDICTED: probable</fullName>
    </submittedName>
</protein>
<sequence length="1014" mass="110210">MQTINLILFLLLVVIASGQSDLGALLELREGIQKDPTGKVLVSWDSKSVDSDGCPLNWVGIACSNGHVTSITVNDAGLVGEFSFSAITGLKMLRNLSVSNNQLTGTISKVGLFETLEYLDLSCNLFHGLIPSALVNLKSLVLLNLSSNQFKGIIPTGLGKLEQLRYIDARANGFFGDIMNFLPKMGSLVHVDLSSNLFSGSLDLGRGNSSLVSSIQYLNVSHNSLVGELFPHDGMPYFDSLETFDASYNQLVGPMPSFNFVFSLRTLRLGSNQLSGSLPEALFQESSMLLSELDLSLNKLEGPVRSITSATLKKLNISSNKLSGSLPAMVGHCAIIDLSNNMLTGNLSPIRRWGNYIEVIQLSSNSLTGSLPNETSQFLRLTSFKISNNSLEGALPPVLGTYPELKVIDLSLNRLQGFLLPSFFSSTKLTDLNLSGNNFSGSIPVQEISSHPSNSSTQNLSLVFIDLSNNSLSGHLPAEISEFHSLVYLNLSKNNFDGIIPEDFPDQLKGFNVSFNHLSGVVPENLRQFPDSAFYPGNSLLKFPHSLSSPKGVLNNTSREHRPLKKAAIRISLIAGLVGGAAVLALSCMMIYYRGHWQECTSSKENSGKKAVEQGDSALSHRSVPEKSVDGSKSSQDLSPSSQTRYPHDASDTSSVLKKPKNLGLPESTKKEEGTSAPMSLLSSSNLSPSKNQQPLESPDVLKTCSPDKLAGDLHLFDGSLVFTAEELSCAPAEAIGRSCHGTMYKAMLDSGHVLAVKWLREGIAKGRKEFAREVKKLGNIRHPNLVSLLGYYWGPKEHEKLIISTYINAQSLAFHLHEVEPRKLSPLSLEERLRISVDVARCLNFLHNEKAIPHGNLKSTNILLETPSLNAVLTDYSLHRILTPAGTTEQVLNAGALGYRPPEFASSSKPCPSLKSDVYAFGVILLELLTGKSSGEIVSGIPGVVDLTDWVRLLAEENRSFECIDRVILEKRSVKHSPRVLDGMLQVALRCIQPASERPDIKTVFEEISGIVN</sequence>
<dbReference type="PANTHER" id="PTHR48003">
    <property type="entry name" value="OS07G0626500 PROTEIN"/>
    <property type="match status" value="1"/>
</dbReference>
<dbReference type="InterPro" id="IPR003591">
    <property type="entry name" value="Leu-rich_rpt_typical-subtyp"/>
</dbReference>
<dbReference type="Pfam" id="PF13855">
    <property type="entry name" value="LRR_8"/>
    <property type="match status" value="1"/>
</dbReference>
<comment type="subcellular location">
    <subcellularLocation>
        <location evidence="1">Membrane</location>
        <topology evidence="1">Single-pass membrane protein</topology>
    </subcellularLocation>
    <subcellularLocation>
        <location evidence="2">Secreted</location>
        <location evidence="2">Cell wall</location>
    </subcellularLocation>
</comment>
<dbReference type="Pfam" id="PF00560">
    <property type="entry name" value="LRR_1"/>
    <property type="match status" value="5"/>
</dbReference>
<dbReference type="InterPro" id="IPR013210">
    <property type="entry name" value="LRR_N_plant-typ"/>
</dbReference>
<dbReference type="GO" id="GO:0016020">
    <property type="term" value="C:membrane"/>
    <property type="evidence" value="ECO:0007669"/>
    <property type="project" value="UniProtKB-SubCell"/>
</dbReference>
<feature type="domain" description="Protein kinase" evidence="17">
    <location>
        <begin position="730"/>
        <end position="1014"/>
    </location>
</feature>
<keyword evidence="13" id="KW-0675">Receptor</keyword>